<dbReference type="EMBL" id="JH000123">
    <property type="protein sequence ID" value="EGV94877.1"/>
    <property type="molecule type" value="Genomic_DNA"/>
</dbReference>
<organism evidence="1 2">
    <name type="scientific">Cricetulus griseus</name>
    <name type="common">Chinese hamster</name>
    <name type="synonym">Cricetulus barabensis griseus</name>
    <dbReference type="NCBI Taxonomy" id="10029"/>
    <lineage>
        <taxon>Eukaryota</taxon>
        <taxon>Metazoa</taxon>
        <taxon>Chordata</taxon>
        <taxon>Craniata</taxon>
        <taxon>Vertebrata</taxon>
        <taxon>Euteleostomi</taxon>
        <taxon>Mammalia</taxon>
        <taxon>Eutheria</taxon>
        <taxon>Euarchontoglires</taxon>
        <taxon>Glires</taxon>
        <taxon>Rodentia</taxon>
        <taxon>Myomorpha</taxon>
        <taxon>Muroidea</taxon>
        <taxon>Cricetidae</taxon>
        <taxon>Cricetinae</taxon>
        <taxon>Cricetulus</taxon>
    </lineage>
</organism>
<evidence type="ECO:0000313" key="2">
    <source>
        <dbReference type="Proteomes" id="UP000001075"/>
    </source>
</evidence>
<proteinExistence type="predicted"/>
<dbReference type="Proteomes" id="UP000001075">
    <property type="component" value="Unassembled WGS sequence"/>
</dbReference>
<sequence length="115" mass="12252">MAPGFKAGGWARMTHWAPDLGSVTGEGDRPSAYQAPACYSVLDAGDEHIHGGGHYDLFKEHTVWGAPDLGRCSQQVLGVVQQILVPTAAESTQCQNGQYMVTPVEIGVLTAQRCP</sequence>
<dbReference type="GlyGen" id="G3H373">
    <property type="glycosylation" value="1 site"/>
</dbReference>
<evidence type="ECO:0000313" key="1">
    <source>
        <dbReference type="EMBL" id="EGV94877.1"/>
    </source>
</evidence>
<reference evidence="2" key="1">
    <citation type="journal article" date="2011" name="Nat. Biotechnol.">
        <title>The genomic sequence of the Chinese hamster ovary (CHO)-K1 cell line.</title>
        <authorList>
            <person name="Xu X."/>
            <person name="Nagarajan H."/>
            <person name="Lewis N.E."/>
            <person name="Pan S."/>
            <person name="Cai Z."/>
            <person name="Liu X."/>
            <person name="Chen W."/>
            <person name="Xie M."/>
            <person name="Wang W."/>
            <person name="Hammond S."/>
            <person name="Andersen M.R."/>
            <person name="Neff N."/>
            <person name="Passarelli B."/>
            <person name="Koh W."/>
            <person name="Fan H.C."/>
            <person name="Wang J."/>
            <person name="Gui Y."/>
            <person name="Lee K.H."/>
            <person name="Betenbaugh M.J."/>
            <person name="Quake S.R."/>
            <person name="Famili I."/>
            <person name="Palsson B.O."/>
            <person name="Wang J."/>
        </authorList>
    </citation>
    <scope>NUCLEOTIDE SEQUENCE [LARGE SCALE GENOMIC DNA]</scope>
    <source>
        <strain evidence="2">CHO K1 cell line</strain>
    </source>
</reference>
<dbReference type="AlphaFoldDB" id="G3H373"/>
<protein>
    <submittedName>
        <fullName evidence="1">Uncharacterized protein</fullName>
    </submittedName>
</protein>
<name>G3H373_CRIGR</name>
<accession>G3H373</accession>
<dbReference type="InParanoid" id="G3H373"/>
<gene>
    <name evidence="1" type="ORF">I79_004686</name>
</gene>